<protein>
    <submittedName>
        <fullName evidence="1">Uncharacterized protein</fullName>
    </submittedName>
</protein>
<organism evidence="1">
    <name type="scientific">marine sediment metagenome</name>
    <dbReference type="NCBI Taxonomy" id="412755"/>
    <lineage>
        <taxon>unclassified sequences</taxon>
        <taxon>metagenomes</taxon>
        <taxon>ecological metagenomes</taxon>
    </lineage>
</organism>
<name>A0A0F9IK64_9ZZZZ</name>
<dbReference type="AlphaFoldDB" id="A0A0F9IK64"/>
<reference evidence="1" key="1">
    <citation type="journal article" date="2015" name="Nature">
        <title>Complex archaea that bridge the gap between prokaryotes and eukaryotes.</title>
        <authorList>
            <person name="Spang A."/>
            <person name="Saw J.H."/>
            <person name="Jorgensen S.L."/>
            <person name="Zaremba-Niedzwiedzka K."/>
            <person name="Martijn J."/>
            <person name="Lind A.E."/>
            <person name="van Eijk R."/>
            <person name="Schleper C."/>
            <person name="Guy L."/>
            <person name="Ettema T.J."/>
        </authorList>
    </citation>
    <scope>NUCLEOTIDE SEQUENCE</scope>
</reference>
<comment type="caution">
    <text evidence="1">The sequence shown here is derived from an EMBL/GenBank/DDBJ whole genome shotgun (WGS) entry which is preliminary data.</text>
</comment>
<sequence length="123" mass="12963">MAARVTAGAVKEVVPTKIADSVVLTNFIDTANLFVDTHLASAGHTDAILAKIELYLAAHYVALTEEQGGLTRSKLGDADESFANIYGQGLKATRFGQQALAIDTTGILNSVAATQLKAEFRVV</sequence>
<gene>
    <name evidence="1" type="ORF">LCGC14_1569630</name>
</gene>
<accession>A0A0F9IK64</accession>
<evidence type="ECO:0000313" key="1">
    <source>
        <dbReference type="EMBL" id="KKM27947.1"/>
    </source>
</evidence>
<dbReference type="EMBL" id="LAZR01012227">
    <property type="protein sequence ID" value="KKM27947.1"/>
    <property type="molecule type" value="Genomic_DNA"/>
</dbReference>
<proteinExistence type="predicted"/>